<keyword evidence="3" id="KW-1185">Reference proteome</keyword>
<comment type="caution">
    <text evidence="2">The sequence shown here is derived from an EMBL/GenBank/DDBJ whole genome shotgun (WGS) entry which is preliminary data.</text>
</comment>
<proteinExistence type="predicted"/>
<evidence type="ECO:0000259" key="1">
    <source>
        <dbReference type="Pfam" id="PF23648"/>
    </source>
</evidence>
<accession>A0AAW9NVJ3</accession>
<keyword evidence="2" id="KW-0418">Kinase</keyword>
<evidence type="ECO:0000313" key="2">
    <source>
        <dbReference type="EMBL" id="MEC1179469.1"/>
    </source>
</evidence>
<sequence>MIQQFIELGQGYGDVFELCELMDTNKARIHRAFLFTSQKEGKTYASLAIALQPAQESKFMPIYICREGIPYSEEKPSQRLEIFKQASEQVNQQIHYLEVKHSSNFTETTLFYQYLIGILRLNHYIPAMHAL</sequence>
<reference evidence="2 3" key="1">
    <citation type="submission" date="2023-03" db="EMBL/GenBank/DDBJ databases">
        <title>Bacillus Genome Sequencing.</title>
        <authorList>
            <person name="Dunlap C."/>
        </authorList>
    </citation>
    <scope>NUCLEOTIDE SEQUENCE [LARGE SCALE GENOMIC DNA]</scope>
    <source>
        <strain evidence="2 3">B-59205</strain>
    </source>
</reference>
<dbReference type="Proteomes" id="UP001344888">
    <property type="component" value="Unassembled WGS sequence"/>
</dbReference>
<dbReference type="EMBL" id="JARSFG010000017">
    <property type="protein sequence ID" value="MEC1179469.1"/>
    <property type="molecule type" value="Genomic_DNA"/>
</dbReference>
<organism evidence="2 3">
    <name type="scientific">Metasolibacillus meyeri</name>
    <dbReference type="NCBI Taxonomy" id="1071052"/>
    <lineage>
        <taxon>Bacteria</taxon>
        <taxon>Bacillati</taxon>
        <taxon>Bacillota</taxon>
        <taxon>Bacilli</taxon>
        <taxon>Bacillales</taxon>
        <taxon>Caryophanaceae</taxon>
        <taxon>Metasolibacillus</taxon>
    </lineage>
</organism>
<dbReference type="Pfam" id="PF23648">
    <property type="entry name" value="DUF7147"/>
    <property type="match status" value="1"/>
</dbReference>
<keyword evidence="2" id="KW-0808">Transferase</keyword>
<evidence type="ECO:0000313" key="3">
    <source>
        <dbReference type="Proteomes" id="UP001344888"/>
    </source>
</evidence>
<dbReference type="GO" id="GO:0016301">
    <property type="term" value="F:kinase activity"/>
    <property type="evidence" value="ECO:0007669"/>
    <property type="project" value="UniProtKB-KW"/>
</dbReference>
<protein>
    <submittedName>
        <fullName evidence="2">Methylthioribose kinase</fullName>
    </submittedName>
</protein>
<feature type="domain" description="DUF7147" evidence="1">
    <location>
        <begin position="1"/>
        <end position="125"/>
    </location>
</feature>
<dbReference type="AlphaFoldDB" id="A0AAW9NVJ3"/>
<name>A0AAW9NVJ3_9BACL</name>
<dbReference type="RefSeq" id="WP_107839273.1">
    <property type="nucleotide sequence ID" value="NZ_JARSFG010000017.1"/>
</dbReference>
<gene>
    <name evidence="2" type="ORF">P9B03_13305</name>
</gene>
<dbReference type="InterPro" id="IPR055571">
    <property type="entry name" value="DUF7147"/>
</dbReference>